<dbReference type="AlphaFoldDB" id="A0A9Y1BNI8"/>
<reference evidence="2" key="1">
    <citation type="journal article" date="2022" name="Nat. Microbiol.">
        <title>Unique mobile elements and scalable gene flow at the prokaryote-eukaryote boundary revealed by circularized Asgard archaea genomes.</title>
        <authorList>
            <person name="Wu F."/>
            <person name="Speth D.R."/>
            <person name="Philosof A."/>
            <person name="Cremiere A."/>
            <person name="Narayanan A."/>
            <person name="Barco R.A."/>
            <person name="Connon S.A."/>
            <person name="Amend J.P."/>
            <person name="Antoshechkin I.A."/>
            <person name="Orphan V.J."/>
        </authorList>
    </citation>
    <scope>NUCLEOTIDE SEQUENCE</scope>
    <source>
        <strain evidence="2">PR6</strain>
    </source>
</reference>
<proteinExistence type="predicted"/>
<dbReference type="SUPFAM" id="SSF51658">
    <property type="entry name" value="Xylose isomerase-like"/>
    <property type="match status" value="1"/>
</dbReference>
<evidence type="ECO:0000313" key="2">
    <source>
        <dbReference type="EMBL" id="UJG42316.1"/>
    </source>
</evidence>
<organism evidence="2">
    <name type="scientific">Candidatus Heimdallarchaeum endolithica</name>
    <dbReference type="NCBI Taxonomy" id="2876572"/>
    <lineage>
        <taxon>Archaea</taxon>
        <taxon>Promethearchaeati</taxon>
        <taxon>Candidatus Heimdallarchaeota</taxon>
        <taxon>Candidatus Heimdallarchaeia (ex Rinke et al. 2021) (nom. nud.)</taxon>
        <taxon>Candidatus Heimdallarchaeales</taxon>
        <taxon>Candidatus Heimdallarchaeaceae</taxon>
        <taxon>Candidatus Heimdallarchaeum</taxon>
    </lineage>
</organism>
<name>A0A9Y1BNI8_9ARCH</name>
<dbReference type="EMBL" id="CP084167">
    <property type="protein sequence ID" value="UJG42316.1"/>
    <property type="molecule type" value="Genomic_DNA"/>
</dbReference>
<dbReference type="Gene3D" id="3.20.20.150">
    <property type="entry name" value="Divalent-metal-dependent TIM barrel enzymes"/>
    <property type="match status" value="1"/>
</dbReference>
<keyword evidence="2" id="KW-0413">Isomerase</keyword>
<dbReference type="InterPro" id="IPR013022">
    <property type="entry name" value="Xyl_isomerase-like_TIM-brl"/>
</dbReference>
<sequence>MVLIGQTLQAYKGLSTEQLLLFVKTLGFESCEINPAGTSLENVEKVISKVGNMKLTFHLPIQGIEGYDFSQEDKTEQINDVISLINNYGDKLNLILAVVHPPEGNGTIEVLARNLKKLKIPIVLENVVWYSNDEFKEMYEKLKIELGEQLKGWLFDVAHSYLRNGKEHYLDILDLLPFSELEEIHLSDCLEGEDSHYAFGAGILPIDEILREIKERGYDKIIVNEIDAHPTIWDVIDSYRKVAREFKKKLYRKVTFRLAITKPIIRAKLKKNKII</sequence>
<gene>
    <name evidence="2" type="ORF">K9W46_07845</name>
</gene>
<accession>A0A9Y1BNI8</accession>
<feature type="domain" description="Xylose isomerase-like TIM barrel" evidence="1">
    <location>
        <begin position="22"/>
        <end position="234"/>
    </location>
</feature>
<dbReference type="GO" id="GO:0016853">
    <property type="term" value="F:isomerase activity"/>
    <property type="evidence" value="ECO:0007669"/>
    <property type="project" value="UniProtKB-KW"/>
</dbReference>
<evidence type="ECO:0000259" key="1">
    <source>
        <dbReference type="Pfam" id="PF01261"/>
    </source>
</evidence>
<dbReference type="Proteomes" id="UP001200513">
    <property type="component" value="Chromosome"/>
</dbReference>
<dbReference type="InterPro" id="IPR036237">
    <property type="entry name" value="Xyl_isomerase-like_sf"/>
</dbReference>
<dbReference type="Pfam" id="PF01261">
    <property type="entry name" value="AP_endonuc_2"/>
    <property type="match status" value="1"/>
</dbReference>
<protein>
    <submittedName>
        <fullName evidence="2">Sugar phosphate isomerase/epimerase</fullName>
    </submittedName>
</protein>